<keyword evidence="2" id="KW-1185">Reference proteome</keyword>
<protein>
    <recommendedName>
        <fullName evidence="3">Cyclodeaminase/cyclohydrolase family protein</fullName>
    </recommendedName>
</protein>
<dbReference type="GO" id="GO:0003824">
    <property type="term" value="F:catalytic activity"/>
    <property type="evidence" value="ECO:0007669"/>
    <property type="project" value="InterPro"/>
</dbReference>
<dbReference type="Gene3D" id="1.20.120.680">
    <property type="entry name" value="Formiminotetrahydrofolate cyclodeaminase monomer, up-and-down helical bundle"/>
    <property type="match status" value="1"/>
</dbReference>
<dbReference type="Proteomes" id="UP000503088">
    <property type="component" value="Chromosome"/>
</dbReference>
<evidence type="ECO:0008006" key="3">
    <source>
        <dbReference type="Google" id="ProtNLM"/>
    </source>
</evidence>
<accession>A0A7D3XP92</accession>
<evidence type="ECO:0000313" key="2">
    <source>
        <dbReference type="Proteomes" id="UP000503088"/>
    </source>
</evidence>
<name>A0A7D3XP92_9BACL</name>
<dbReference type="EMBL" id="CP048104">
    <property type="protein sequence ID" value="QKG83727.1"/>
    <property type="molecule type" value="Genomic_DNA"/>
</dbReference>
<dbReference type="AlphaFoldDB" id="A0A7D3XP92"/>
<organism evidence="1 2">
    <name type="scientific">Kroppenstedtia pulmonis</name>
    <dbReference type="NCBI Taxonomy" id="1380685"/>
    <lineage>
        <taxon>Bacteria</taxon>
        <taxon>Bacillati</taxon>
        <taxon>Bacillota</taxon>
        <taxon>Bacilli</taxon>
        <taxon>Bacillales</taxon>
        <taxon>Thermoactinomycetaceae</taxon>
        <taxon>Kroppenstedtia</taxon>
    </lineage>
</organism>
<gene>
    <name evidence="1" type="ORF">GXN76_04045</name>
</gene>
<sequence>MNVSTFNLNQFIQQMGLRRIPSPAAGSSLGVSFSMACSLMEMIVSEQVERKTESFPRQPSQDLSRIRKWKEEGLNLAGQDIQAVEKMIHKKGQTHPKEMLAPVSRLLTLAEKMMDLIRDYLPVAGAKVSDGWVAFLHVRSVYAGAIHIIMFNESAFDWPSSLQELDWEKQLQKWDQQVLDGIREINQ</sequence>
<dbReference type="InterPro" id="IPR036178">
    <property type="entry name" value="Formintransfe-cycloase-like_sf"/>
</dbReference>
<proteinExistence type="predicted"/>
<dbReference type="KEGG" id="kpul:GXN76_04045"/>
<evidence type="ECO:0000313" key="1">
    <source>
        <dbReference type="EMBL" id="QKG83727.1"/>
    </source>
</evidence>
<dbReference type="SUPFAM" id="SSF101262">
    <property type="entry name" value="Methenyltetrahydrofolate cyclohydrolase-like"/>
    <property type="match status" value="1"/>
</dbReference>
<reference evidence="1 2" key="1">
    <citation type="submission" date="2020-01" db="EMBL/GenBank/DDBJ databases">
        <authorList>
            <person name="Gulvik C.A."/>
            <person name="Batra D.G."/>
        </authorList>
    </citation>
    <scope>NUCLEOTIDE SEQUENCE [LARGE SCALE GENOMIC DNA]</scope>
    <source>
        <strain evidence="1 2">W9323</strain>
    </source>
</reference>
<dbReference type="RefSeq" id="WP_173220742.1">
    <property type="nucleotide sequence ID" value="NZ_CP048104.1"/>
</dbReference>